<accession>X7EIJ4</accession>
<organism evidence="1 2">
    <name type="scientific">Roseivivax halodurans JCM 10272</name>
    <dbReference type="NCBI Taxonomy" id="1449350"/>
    <lineage>
        <taxon>Bacteria</taxon>
        <taxon>Pseudomonadati</taxon>
        <taxon>Pseudomonadota</taxon>
        <taxon>Alphaproteobacteria</taxon>
        <taxon>Rhodobacterales</taxon>
        <taxon>Roseobacteraceae</taxon>
        <taxon>Roseivivax</taxon>
    </lineage>
</organism>
<gene>
    <name evidence="1" type="ORF">OCH239_11060</name>
</gene>
<dbReference type="AlphaFoldDB" id="X7EIJ4"/>
<dbReference type="STRING" id="1449350.OCH239_11060"/>
<dbReference type="RefSeq" id="WP_280110272.1">
    <property type="nucleotide sequence ID" value="NZ_JALZ01000003.1"/>
</dbReference>
<dbReference type="eggNOG" id="ENOG50339RZ">
    <property type="taxonomic scope" value="Bacteria"/>
</dbReference>
<keyword evidence="2" id="KW-1185">Reference proteome</keyword>
<reference evidence="1 2" key="1">
    <citation type="submission" date="2014-01" db="EMBL/GenBank/DDBJ databases">
        <title>Roseivivax halodurans JCM 10272 Genome Sequencing.</title>
        <authorList>
            <person name="Lai Q."/>
            <person name="Li G."/>
            <person name="Shao Z."/>
        </authorList>
    </citation>
    <scope>NUCLEOTIDE SEQUENCE [LARGE SCALE GENOMIC DNA]</scope>
    <source>
        <strain evidence="1 2">JCM 10272</strain>
    </source>
</reference>
<proteinExistence type="predicted"/>
<dbReference type="EMBL" id="JALZ01000003">
    <property type="protein sequence ID" value="ETX15715.1"/>
    <property type="molecule type" value="Genomic_DNA"/>
</dbReference>
<evidence type="ECO:0000313" key="2">
    <source>
        <dbReference type="Proteomes" id="UP000022447"/>
    </source>
</evidence>
<protein>
    <submittedName>
        <fullName evidence="1">Translation initiation factor 2</fullName>
    </submittedName>
</protein>
<dbReference type="GO" id="GO:0003743">
    <property type="term" value="F:translation initiation factor activity"/>
    <property type="evidence" value="ECO:0007669"/>
    <property type="project" value="UniProtKB-KW"/>
</dbReference>
<dbReference type="Proteomes" id="UP000022447">
    <property type="component" value="Unassembled WGS sequence"/>
</dbReference>
<name>X7EIJ4_9RHOB</name>
<sequence length="42" mass="4604">MLRTILVGSYSSVQGVFERNLPDGRVVVRVGKKLFVGRSVIA</sequence>
<evidence type="ECO:0000313" key="1">
    <source>
        <dbReference type="EMBL" id="ETX15715.1"/>
    </source>
</evidence>
<comment type="caution">
    <text evidence="1">The sequence shown here is derived from an EMBL/GenBank/DDBJ whole genome shotgun (WGS) entry which is preliminary data.</text>
</comment>
<keyword evidence="1" id="KW-0396">Initiation factor</keyword>
<keyword evidence="1" id="KW-0648">Protein biosynthesis</keyword>